<dbReference type="InterPro" id="IPR028927">
    <property type="entry name" value="Man-6-P_rcpt"/>
</dbReference>
<organism evidence="2">
    <name type="scientific">Oikopleura dioica</name>
    <name type="common">Tunicate</name>
    <dbReference type="NCBI Taxonomy" id="34765"/>
    <lineage>
        <taxon>Eukaryota</taxon>
        <taxon>Metazoa</taxon>
        <taxon>Chordata</taxon>
        <taxon>Tunicata</taxon>
        <taxon>Appendicularia</taxon>
        <taxon>Copelata</taxon>
        <taxon>Oikopleuridae</taxon>
        <taxon>Oikopleura</taxon>
    </lineage>
</organism>
<evidence type="ECO:0000313" key="2">
    <source>
        <dbReference type="EMBL" id="CBY13054.1"/>
    </source>
</evidence>
<protein>
    <submittedName>
        <fullName evidence="2">Uncharacterized protein</fullName>
    </submittedName>
</protein>
<feature type="transmembrane region" description="Helical" evidence="1">
    <location>
        <begin position="40"/>
        <end position="61"/>
    </location>
</feature>
<dbReference type="AlphaFoldDB" id="E4XTJ2"/>
<evidence type="ECO:0000256" key="1">
    <source>
        <dbReference type="SAM" id="Phobius"/>
    </source>
</evidence>
<sequence length="117" mass="13241">MIRCPSGKVKNGQLYRNPEECSPFELGDKSLCPTSGWTQFWIFILIFICSFALYFFGGCVINRLKGAQGRNQVPHLAFWVWIGDGFANAAHKFCRCHGFPEDDRSQISAHDEAILPI</sequence>
<keyword evidence="1" id="KW-1133">Transmembrane helix</keyword>
<dbReference type="InParanoid" id="E4XTJ2"/>
<reference evidence="2" key="1">
    <citation type="journal article" date="2010" name="Science">
        <title>Plasticity of animal genome architecture unmasked by rapid evolution of a pelagic tunicate.</title>
        <authorList>
            <person name="Denoeud F."/>
            <person name="Henriet S."/>
            <person name="Mungpakdee S."/>
            <person name="Aury J.M."/>
            <person name="Da Silva C."/>
            <person name="Brinkmann H."/>
            <person name="Mikhaleva J."/>
            <person name="Olsen L.C."/>
            <person name="Jubin C."/>
            <person name="Canestro C."/>
            <person name="Bouquet J.M."/>
            <person name="Danks G."/>
            <person name="Poulain J."/>
            <person name="Campsteijn C."/>
            <person name="Adamski M."/>
            <person name="Cross I."/>
            <person name="Yadetie F."/>
            <person name="Muffato M."/>
            <person name="Louis A."/>
            <person name="Butcher S."/>
            <person name="Tsagkogeorga G."/>
            <person name="Konrad A."/>
            <person name="Singh S."/>
            <person name="Jensen M.F."/>
            <person name="Cong E.H."/>
            <person name="Eikeseth-Otteraa H."/>
            <person name="Noel B."/>
            <person name="Anthouard V."/>
            <person name="Porcel B.M."/>
            <person name="Kachouri-Lafond R."/>
            <person name="Nishino A."/>
            <person name="Ugolini M."/>
            <person name="Chourrout P."/>
            <person name="Nishida H."/>
            <person name="Aasland R."/>
            <person name="Huzurbazar S."/>
            <person name="Westhof E."/>
            <person name="Delsuc F."/>
            <person name="Lehrach H."/>
            <person name="Reinhardt R."/>
            <person name="Weissenbach J."/>
            <person name="Roy S.W."/>
            <person name="Artiguenave F."/>
            <person name="Postlethwait J.H."/>
            <person name="Manak J.R."/>
            <person name="Thompson E.M."/>
            <person name="Jaillon O."/>
            <person name="Du Pasquier L."/>
            <person name="Boudinot P."/>
            <person name="Liberles D.A."/>
            <person name="Volff J.N."/>
            <person name="Philippe H."/>
            <person name="Lenhard B."/>
            <person name="Roest Crollius H."/>
            <person name="Wincker P."/>
            <person name="Chourrout D."/>
        </authorList>
    </citation>
    <scope>NUCLEOTIDE SEQUENCE [LARGE SCALE GENOMIC DNA]</scope>
</reference>
<evidence type="ECO:0000313" key="3">
    <source>
        <dbReference type="Proteomes" id="UP000001307"/>
    </source>
</evidence>
<accession>E4XTJ2</accession>
<dbReference type="EMBL" id="FN653156">
    <property type="protein sequence ID" value="CBY13054.1"/>
    <property type="molecule type" value="Genomic_DNA"/>
</dbReference>
<gene>
    <name evidence="2" type="ORF">GSOID_T00003798001</name>
</gene>
<dbReference type="OrthoDB" id="29460at2759"/>
<proteinExistence type="predicted"/>
<dbReference type="Pfam" id="PF02157">
    <property type="entry name" value="Man-6-P_recep"/>
    <property type="match status" value="1"/>
</dbReference>
<keyword evidence="1" id="KW-0812">Transmembrane</keyword>
<keyword evidence="1" id="KW-0472">Membrane</keyword>
<dbReference type="Proteomes" id="UP000001307">
    <property type="component" value="Unassembled WGS sequence"/>
</dbReference>
<keyword evidence="3" id="KW-1185">Reference proteome</keyword>
<name>E4XTJ2_OIKDI</name>